<evidence type="ECO:0000256" key="1">
    <source>
        <dbReference type="ARBA" id="ARBA00005964"/>
    </source>
</evidence>
<dbReference type="GO" id="GO:0016787">
    <property type="term" value="F:hydrolase activity"/>
    <property type="evidence" value="ECO:0007669"/>
    <property type="project" value="UniProtKB-KW"/>
</dbReference>
<keyword evidence="2 3" id="KW-0378">Hydrolase</keyword>
<dbReference type="Proteomes" id="UP000799778">
    <property type="component" value="Unassembled WGS sequence"/>
</dbReference>
<dbReference type="GeneID" id="54281388"/>
<evidence type="ECO:0000256" key="2">
    <source>
        <dbReference type="ARBA" id="ARBA00022801"/>
    </source>
</evidence>
<dbReference type="EMBL" id="ML978078">
    <property type="protein sequence ID" value="KAF2009465.1"/>
    <property type="molecule type" value="Genomic_DNA"/>
</dbReference>
<dbReference type="FunFam" id="3.40.50.1820:FF:000266">
    <property type="entry name" value="Carboxylic ester hydrolase"/>
    <property type="match status" value="1"/>
</dbReference>
<dbReference type="AlphaFoldDB" id="A0A6A5X8S5"/>
<dbReference type="InterPro" id="IPR029058">
    <property type="entry name" value="AB_hydrolase_fold"/>
</dbReference>
<name>A0A6A5X8S5_9PLEO</name>
<evidence type="ECO:0000259" key="4">
    <source>
        <dbReference type="Pfam" id="PF00135"/>
    </source>
</evidence>
<dbReference type="InterPro" id="IPR002018">
    <property type="entry name" value="CarbesteraseB"/>
</dbReference>
<sequence length="609" mass="64971">MRFLPTIAALSGIAYASTDPTSNPFDVFKGSSLNASDAVTVDLGYEIYQGASNATTGLNVFQGIRYAAAPVGSLRWQEPQTPVTNRNSVIAATSYAPSCPQSPASNGYGISLLPSSEDCLFLNVYAPSNASNLPVLVWIHGGGYGVGDGAVDFSSIINANNDGFIGISIQYRLGAFGFLSSDEVFRNGIVNGGLLDQQLALKWVQAYIHLFGGDPTQVTISGVSAGAGSVMLHDIAYGGSLGTSLFTNSISASPFLPQQHGYKDWIPTQSYYAFATAAGCPPTWAYGNSSQTIFECLISKDTDILQKASAVISSSGITGNWAFYPVTDGTLLQSTPSQALQEGHVNGLAHLSGNNAEEGIYFVAQNITTQEGLVNWVKLSFPLITDNDIAKLLEKYSTDNYTGPNTLPRFATAGDTGLTAVNVSQITSGQQQRANNIYAESTFVCPSYWLADAYSSNGKSGYKYQYSVPNAAHGADTPAYFGPPTPNLGPDFVLAVQHIWGNFIINGNPSIPVEIARGSRSNATSSPADELANWPQFTLEDPKMVNLNETGGTEYQIDYTNFGFPGVIVIQHIDPGLQNNLRVVDANAWEGGRGSRCNFWRDNAVSNLR</sequence>
<dbReference type="OrthoDB" id="408631at2759"/>
<dbReference type="Pfam" id="PF00135">
    <property type="entry name" value="COesterase"/>
    <property type="match status" value="1"/>
</dbReference>
<dbReference type="EC" id="3.1.1.-" evidence="3"/>
<proteinExistence type="inferred from homology"/>
<feature type="domain" description="Carboxylesterase type B" evidence="4">
    <location>
        <begin position="54"/>
        <end position="551"/>
    </location>
</feature>
<accession>A0A6A5X8S5</accession>
<dbReference type="InterPro" id="IPR050309">
    <property type="entry name" value="Type-B_Carboxylest/Lipase"/>
</dbReference>
<evidence type="ECO:0000313" key="6">
    <source>
        <dbReference type="Proteomes" id="UP000799778"/>
    </source>
</evidence>
<keyword evidence="6" id="KW-1185">Reference proteome</keyword>
<dbReference type="PROSITE" id="PS00941">
    <property type="entry name" value="CARBOXYLESTERASE_B_2"/>
    <property type="match status" value="1"/>
</dbReference>
<dbReference type="InterPro" id="IPR019826">
    <property type="entry name" value="Carboxylesterase_B_AS"/>
</dbReference>
<evidence type="ECO:0000313" key="5">
    <source>
        <dbReference type="EMBL" id="KAF2009465.1"/>
    </source>
</evidence>
<reference evidence="5" key="1">
    <citation type="journal article" date="2020" name="Stud. Mycol.">
        <title>101 Dothideomycetes genomes: a test case for predicting lifestyles and emergence of pathogens.</title>
        <authorList>
            <person name="Haridas S."/>
            <person name="Albert R."/>
            <person name="Binder M."/>
            <person name="Bloem J."/>
            <person name="Labutti K."/>
            <person name="Salamov A."/>
            <person name="Andreopoulos B."/>
            <person name="Baker S."/>
            <person name="Barry K."/>
            <person name="Bills G."/>
            <person name="Bluhm B."/>
            <person name="Cannon C."/>
            <person name="Castanera R."/>
            <person name="Culley D."/>
            <person name="Daum C."/>
            <person name="Ezra D."/>
            <person name="Gonzalez J."/>
            <person name="Henrissat B."/>
            <person name="Kuo A."/>
            <person name="Liang C."/>
            <person name="Lipzen A."/>
            <person name="Lutzoni F."/>
            <person name="Magnuson J."/>
            <person name="Mondo S."/>
            <person name="Nolan M."/>
            <person name="Ohm R."/>
            <person name="Pangilinan J."/>
            <person name="Park H.-J."/>
            <person name="Ramirez L."/>
            <person name="Alfaro M."/>
            <person name="Sun H."/>
            <person name="Tritt A."/>
            <person name="Yoshinaga Y."/>
            <person name="Zwiers L.-H."/>
            <person name="Turgeon B."/>
            <person name="Goodwin S."/>
            <person name="Spatafora J."/>
            <person name="Crous P."/>
            <person name="Grigoriev I."/>
        </authorList>
    </citation>
    <scope>NUCLEOTIDE SEQUENCE</scope>
    <source>
        <strain evidence="5">CBS 175.79</strain>
    </source>
</reference>
<comment type="similarity">
    <text evidence="1 3">Belongs to the type-B carboxylesterase/lipase family.</text>
</comment>
<dbReference type="PROSITE" id="PS00122">
    <property type="entry name" value="CARBOXYLESTERASE_B_1"/>
    <property type="match status" value="1"/>
</dbReference>
<gene>
    <name evidence="5" type="ORF">BU24DRAFT_358330</name>
</gene>
<dbReference type="Gene3D" id="3.40.50.1820">
    <property type="entry name" value="alpha/beta hydrolase"/>
    <property type="match status" value="1"/>
</dbReference>
<protein>
    <recommendedName>
        <fullName evidence="3">Carboxylic ester hydrolase</fullName>
        <ecNumber evidence="3">3.1.1.-</ecNumber>
    </recommendedName>
</protein>
<dbReference type="SUPFAM" id="SSF53474">
    <property type="entry name" value="alpha/beta-Hydrolases"/>
    <property type="match status" value="1"/>
</dbReference>
<dbReference type="RefSeq" id="XP_033377804.1">
    <property type="nucleotide sequence ID" value="XM_033523991.1"/>
</dbReference>
<dbReference type="InterPro" id="IPR019819">
    <property type="entry name" value="Carboxylesterase_B_CS"/>
</dbReference>
<dbReference type="PANTHER" id="PTHR11559">
    <property type="entry name" value="CARBOXYLESTERASE"/>
    <property type="match status" value="1"/>
</dbReference>
<evidence type="ECO:0000256" key="3">
    <source>
        <dbReference type="RuleBase" id="RU361235"/>
    </source>
</evidence>
<organism evidence="5 6">
    <name type="scientific">Aaosphaeria arxii CBS 175.79</name>
    <dbReference type="NCBI Taxonomy" id="1450172"/>
    <lineage>
        <taxon>Eukaryota</taxon>
        <taxon>Fungi</taxon>
        <taxon>Dikarya</taxon>
        <taxon>Ascomycota</taxon>
        <taxon>Pezizomycotina</taxon>
        <taxon>Dothideomycetes</taxon>
        <taxon>Pleosporomycetidae</taxon>
        <taxon>Pleosporales</taxon>
        <taxon>Pleosporales incertae sedis</taxon>
        <taxon>Aaosphaeria</taxon>
    </lineage>
</organism>